<keyword evidence="2" id="KW-0812">Transmembrane</keyword>
<comment type="caution">
    <text evidence="3">The sequence shown here is derived from an EMBL/GenBank/DDBJ whole genome shotgun (WGS) entry which is preliminary data.</text>
</comment>
<protein>
    <submittedName>
        <fullName evidence="3">Uncharacterized protein</fullName>
    </submittedName>
</protein>
<keyword evidence="2" id="KW-0472">Membrane</keyword>
<evidence type="ECO:0000313" key="4">
    <source>
        <dbReference type="Proteomes" id="UP000004095"/>
    </source>
</evidence>
<reference evidence="3 4" key="1">
    <citation type="submission" date="2007-01" db="EMBL/GenBank/DDBJ databases">
        <authorList>
            <person name="Haygood M."/>
            <person name="Podell S."/>
            <person name="Anderson C."/>
            <person name="Hopkinson B."/>
            <person name="Roe K."/>
            <person name="Barbeau K."/>
            <person name="Gaasterland T."/>
            <person name="Ferriera S."/>
            <person name="Johnson J."/>
            <person name="Kravitz S."/>
            <person name="Beeson K."/>
            <person name="Sutton G."/>
            <person name="Rogers Y.-H."/>
            <person name="Friedman R."/>
            <person name="Frazier M."/>
            <person name="Venter J.C."/>
        </authorList>
    </citation>
    <scope>NUCLEOTIDE SEQUENCE [LARGE SCALE GENOMIC DNA]</scope>
    <source>
        <strain evidence="3 4">ATCC 23134</strain>
    </source>
</reference>
<name>A1ZY51_MICM2</name>
<sequence length="175" mass="20439">MTVSETIKNAFNQLKTWQKALVVLVIFSLIVSPFIPEEEKNKEDEATRKWNERKQEVTRQVKKEEKPMEKAPEKSTVSEKEETVVPLEKPAGFSIINQTSMANYKHTINIRLEKKRTKEELEKIAKYLKAQVKQKFERVLMLYYLPDMLPGEGAWATTHYEGESLSVRIMDFMAN</sequence>
<accession>A1ZY51</accession>
<keyword evidence="2" id="KW-1133">Transmembrane helix</keyword>
<gene>
    <name evidence="3" type="ORF">M23134_03013</name>
</gene>
<keyword evidence="4" id="KW-1185">Reference proteome</keyword>
<proteinExistence type="predicted"/>
<dbReference type="AlphaFoldDB" id="A1ZY51"/>
<evidence type="ECO:0000256" key="1">
    <source>
        <dbReference type="SAM" id="MobiDB-lite"/>
    </source>
</evidence>
<evidence type="ECO:0000256" key="2">
    <source>
        <dbReference type="SAM" id="Phobius"/>
    </source>
</evidence>
<dbReference type="Proteomes" id="UP000004095">
    <property type="component" value="Unassembled WGS sequence"/>
</dbReference>
<organism evidence="3 4">
    <name type="scientific">Microscilla marina ATCC 23134</name>
    <dbReference type="NCBI Taxonomy" id="313606"/>
    <lineage>
        <taxon>Bacteria</taxon>
        <taxon>Pseudomonadati</taxon>
        <taxon>Bacteroidota</taxon>
        <taxon>Cytophagia</taxon>
        <taxon>Cytophagales</taxon>
        <taxon>Microscillaceae</taxon>
        <taxon>Microscilla</taxon>
    </lineage>
</organism>
<dbReference type="EMBL" id="AAWS01000063">
    <property type="protein sequence ID" value="EAY24703.1"/>
    <property type="molecule type" value="Genomic_DNA"/>
</dbReference>
<feature type="region of interest" description="Disordered" evidence="1">
    <location>
        <begin position="41"/>
        <end position="83"/>
    </location>
</feature>
<evidence type="ECO:0000313" key="3">
    <source>
        <dbReference type="EMBL" id="EAY24703.1"/>
    </source>
</evidence>
<dbReference type="RefSeq" id="WP_002704307.1">
    <property type="nucleotide sequence ID" value="NZ_AAWS01000063.1"/>
</dbReference>
<dbReference type="OrthoDB" id="1366434at2"/>
<feature type="transmembrane region" description="Helical" evidence="2">
    <location>
        <begin position="20"/>
        <end position="36"/>
    </location>
</feature>